<protein>
    <submittedName>
        <fullName evidence="2">Uncharacterized protein</fullName>
    </submittedName>
</protein>
<dbReference type="RefSeq" id="XP_070902712.1">
    <property type="nucleotide sequence ID" value="XM_071044680.1"/>
</dbReference>
<dbReference type="EMBL" id="JBFXLR010000007">
    <property type="protein sequence ID" value="KAL2856848.1"/>
    <property type="molecule type" value="Genomic_DNA"/>
</dbReference>
<evidence type="ECO:0000313" key="2">
    <source>
        <dbReference type="EMBL" id="KAL2856848.1"/>
    </source>
</evidence>
<dbReference type="Proteomes" id="UP001610444">
    <property type="component" value="Unassembled WGS sequence"/>
</dbReference>
<organism evidence="2 3">
    <name type="scientific">Aspergillus pseudodeflectus</name>
    <dbReference type="NCBI Taxonomy" id="176178"/>
    <lineage>
        <taxon>Eukaryota</taxon>
        <taxon>Fungi</taxon>
        <taxon>Dikarya</taxon>
        <taxon>Ascomycota</taxon>
        <taxon>Pezizomycotina</taxon>
        <taxon>Eurotiomycetes</taxon>
        <taxon>Eurotiomycetidae</taxon>
        <taxon>Eurotiales</taxon>
        <taxon>Aspergillaceae</taxon>
        <taxon>Aspergillus</taxon>
        <taxon>Aspergillus subgen. Nidulantes</taxon>
    </lineage>
</organism>
<gene>
    <name evidence="2" type="ORF">BJX68DRAFT_263380</name>
</gene>
<feature type="compositionally biased region" description="Basic and acidic residues" evidence="1">
    <location>
        <begin position="78"/>
        <end position="88"/>
    </location>
</feature>
<comment type="caution">
    <text evidence="2">The sequence shown here is derived from an EMBL/GenBank/DDBJ whole genome shotgun (WGS) entry which is preliminary data.</text>
</comment>
<feature type="compositionally biased region" description="Basic and acidic residues" evidence="1">
    <location>
        <begin position="31"/>
        <end position="47"/>
    </location>
</feature>
<feature type="region of interest" description="Disordered" evidence="1">
    <location>
        <begin position="30"/>
        <end position="88"/>
    </location>
</feature>
<name>A0ABR4KX47_9EURO</name>
<accession>A0ABR4KX47</accession>
<reference evidence="2 3" key="1">
    <citation type="submission" date="2024-07" db="EMBL/GenBank/DDBJ databases">
        <title>Section-level genome sequencing and comparative genomics of Aspergillus sections Usti and Cavernicolus.</title>
        <authorList>
            <consortium name="Lawrence Berkeley National Laboratory"/>
            <person name="Nybo J.L."/>
            <person name="Vesth T.C."/>
            <person name="Theobald S."/>
            <person name="Frisvad J.C."/>
            <person name="Larsen T.O."/>
            <person name="Kjaerboelling I."/>
            <person name="Rothschild-Mancinelli K."/>
            <person name="Lyhne E.K."/>
            <person name="Kogle M.E."/>
            <person name="Barry K."/>
            <person name="Clum A."/>
            <person name="Na H."/>
            <person name="Ledsgaard L."/>
            <person name="Lin J."/>
            <person name="Lipzen A."/>
            <person name="Kuo A."/>
            <person name="Riley R."/>
            <person name="Mondo S."/>
            <person name="LaButti K."/>
            <person name="Haridas S."/>
            <person name="Pangalinan J."/>
            <person name="Salamov A.A."/>
            <person name="Simmons B.A."/>
            <person name="Magnuson J.K."/>
            <person name="Chen J."/>
            <person name="Drula E."/>
            <person name="Henrissat B."/>
            <person name="Wiebenga A."/>
            <person name="Lubbers R.J."/>
            <person name="Gomes A.C."/>
            <person name="Macurrencykelacurrency M.R."/>
            <person name="Stajich J."/>
            <person name="Grigoriev I.V."/>
            <person name="Mortensen U.H."/>
            <person name="De vries R.P."/>
            <person name="Baker S.E."/>
            <person name="Andersen M.R."/>
        </authorList>
    </citation>
    <scope>NUCLEOTIDE SEQUENCE [LARGE SCALE GENOMIC DNA]</scope>
    <source>
        <strain evidence="2 3">CBS 756.74</strain>
    </source>
</reference>
<keyword evidence="3" id="KW-1185">Reference proteome</keyword>
<dbReference type="GeneID" id="98159844"/>
<sequence>MSFTQDSYDDWGQGAEARFRWEQHLLGIHNGFEDPDLHSDHDAHDDTAASENEDVEKDHHDDSQEPEEYPYEDTTPLDDPKPSDMDDDTHIEIQRTHEPALTFAFKPNHHGELYRTYRSTSTFITVDVCIWVEPFSDIYVFCGATIDDLTAQVPAPVVGNFVRGFRVRRPDDLLMVGWGRVVAVVYDQEIYLTGFALE</sequence>
<proteinExistence type="predicted"/>
<evidence type="ECO:0000256" key="1">
    <source>
        <dbReference type="SAM" id="MobiDB-lite"/>
    </source>
</evidence>
<evidence type="ECO:0000313" key="3">
    <source>
        <dbReference type="Proteomes" id="UP001610444"/>
    </source>
</evidence>